<reference evidence="2 3" key="1">
    <citation type="submission" date="2020-07" db="EMBL/GenBank/DDBJ databases">
        <title>Description of Kordia aestuariivivens sp. nov., isolated from a tidal flat.</title>
        <authorList>
            <person name="Park S."/>
            <person name="Yoon J.-H."/>
        </authorList>
    </citation>
    <scope>NUCLEOTIDE SEQUENCE [LARGE SCALE GENOMIC DNA]</scope>
    <source>
        <strain evidence="2 3">YSTF-M3</strain>
    </source>
</reference>
<evidence type="ECO:0000313" key="2">
    <source>
        <dbReference type="EMBL" id="MBC8757377.1"/>
    </source>
</evidence>
<dbReference type="Gene3D" id="2.40.50.230">
    <property type="entry name" value="Gp5 N-terminal domain"/>
    <property type="match status" value="1"/>
</dbReference>
<evidence type="ECO:0000313" key="3">
    <source>
        <dbReference type="Proteomes" id="UP000619238"/>
    </source>
</evidence>
<proteinExistence type="predicted"/>
<accession>A0ABR7QFN8</accession>
<dbReference type="NCBIfam" id="TIGR01646">
    <property type="entry name" value="vgr_GE"/>
    <property type="match status" value="1"/>
</dbReference>
<organism evidence="2 3">
    <name type="scientific">Kordia aestuariivivens</name>
    <dbReference type="NCBI Taxonomy" id="2759037"/>
    <lineage>
        <taxon>Bacteria</taxon>
        <taxon>Pseudomonadati</taxon>
        <taxon>Bacteroidota</taxon>
        <taxon>Flavobacteriia</taxon>
        <taxon>Flavobacteriales</taxon>
        <taxon>Flavobacteriaceae</taxon>
        <taxon>Kordia</taxon>
    </lineage>
</organism>
<dbReference type="RefSeq" id="WP_187564418.1">
    <property type="nucleotide sequence ID" value="NZ_JACGWS010000019.1"/>
</dbReference>
<name>A0ABR7QFN8_9FLAO</name>
<dbReference type="Gene3D" id="3.55.50.10">
    <property type="entry name" value="Baseplate protein-like domains"/>
    <property type="match status" value="1"/>
</dbReference>
<feature type="domain" description="Gp5/Type VI secretion system Vgr protein OB-fold" evidence="1">
    <location>
        <begin position="379"/>
        <end position="453"/>
    </location>
</feature>
<dbReference type="Proteomes" id="UP000619238">
    <property type="component" value="Unassembled WGS sequence"/>
</dbReference>
<dbReference type="InterPro" id="IPR006533">
    <property type="entry name" value="T6SS_Vgr_RhsGE"/>
</dbReference>
<dbReference type="Pfam" id="PF04717">
    <property type="entry name" value="Phage_base_V"/>
    <property type="match status" value="1"/>
</dbReference>
<evidence type="ECO:0000259" key="1">
    <source>
        <dbReference type="Pfam" id="PF04717"/>
    </source>
</evidence>
<sequence>MSLVADISTQENSLVTYKILVGDAKTDVSASFGVKTITVHRACNRIPTATLLLVDGDGTIQEFEASNAAEFAPGEKIVIEAGYEFEDAPIFEGIITKHAIKATAKTSYLLIECKDEAFKMTLGRKNKIFYEVTESDVIDEIISENGLSGSAEATSHMHNEIVQYQATDWDFIQCRAQINNMMCFVEDGNIAIKPPELSAGSVYTATYGDNVFSFEAEIDARNQYDTFEASSWNYSDQEVITKTAENSGLNSAGNLDSGALAEVAGSSSIALTHTGDIPDEILTSWAEGKSMYQQLAKICGTVQVQGTEVILPGTMITLAGMSDRFNGDVFVSGVHHTITNGNWTTTSKFGLDPEWFSETYKVSQLPASGMLPAISGLQIGVVSALEGDPKEEHRIQVKLPIISPEEEGVWARVLSLHAGEEYGVHFLPEIGNEVLVGFLNDDPNQAIVLGSLFSNTNVSPIEYSDDNFEKVIMTKSEIKITMNDELKSITLDTPAGKLITLDEDEGIIKLEDENSNIIIMDPDGITMESGKDIIMKATGDIKMEGINIEIVASAEIKAEGATATLDGAATTTISGGIVQIN</sequence>
<dbReference type="SUPFAM" id="SSF69255">
    <property type="entry name" value="gp5 N-terminal domain-like"/>
    <property type="match status" value="1"/>
</dbReference>
<gene>
    <name evidence="2" type="primary">vgrG</name>
    <name evidence="2" type="ORF">H2O64_22095</name>
</gene>
<dbReference type="SUPFAM" id="SSF69279">
    <property type="entry name" value="Phage tail proteins"/>
    <property type="match status" value="1"/>
</dbReference>
<comment type="caution">
    <text evidence="2">The sequence shown here is derived from an EMBL/GenBank/DDBJ whole genome shotgun (WGS) entry which is preliminary data.</text>
</comment>
<keyword evidence="3" id="KW-1185">Reference proteome</keyword>
<dbReference type="InterPro" id="IPR037026">
    <property type="entry name" value="Vgr_OB-fold_dom_sf"/>
</dbReference>
<dbReference type="InterPro" id="IPR006531">
    <property type="entry name" value="Gp5/Vgr_OB"/>
</dbReference>
<dbReference type="EMBL" id="JACGWS010000019">
    <property type="protein sequence ID" value="MBC8757377.1"/>
    <property type="molecule type" value="Genomic_DNA"/>
</dbReference>
<protein>
    <submittedName>
        <fullName evidence="2">Type VI secretion system tip protein VgrG</fullName>
    </submittedName>
</protein>